<feature type="transmembrane region" description="Helical" evidence="8">
    <location>
        <begin position="240"/>
        <end position="260"/>
    </location>
</feature>
<feature type="transmembrane region" description="Helical" evidence="8">
    <location>
        <begin position="399"/>
        <end position="419"/>
    </location>
</feature>
<dbReference type="GO" id="GO:0009103">
    <property type="term" value="P:lipopolysaccharide biosynthetic process"/>
    <property type="evidence" value="ECO:0007669"/>
    <property type="project" value="UniProtKB-ARBA"/>
</dbReference>
<sequence length="532" mass="61831">MRRILILILILIFQFAILFSEAKQNSATTDENVHLPVGYTYLKFHDFRFNPEHPNFQKVWIALPLLFQKINLPTDFDDLWQRAGNFEQDTWREARDFGEKLLYSSGNDADKILLSGRLMTIILTLSITVAVFLWSKKLWGGFWAGIVAAILFAFEPLILAHGNLTNTDISVSLFFALSVWFLIKFFQNSSWKNTILLGVALGLLQLSKYTAIIFYPFALAALIYWLWVKHSDWKKEFKKVWLKIIVVLAIHWVVITLAYFPHIKMFYSPDYIKGLILVVKHAAGGHSSFLLGQFSNQGWWYYFPFAFLVKTSLITLILLAGMKILYLKKQLKFNFEQVVILIAIAIYFLSAISSKANLGARHLLPIYPLIFVLLGFWGTGLSLKLKVKSEKLQLKIKNFIILLLILFVLDSLAVFPHHLAYFNQLIGTENGYKYLLDSNYDWGQELKRIAVYQRDVLFGEKVYLDYWWDGDLAPDYYGINYERMTPEKKYISGMVVIGATSYMMPEYRWLREYPILDRIGNGVFVIDLRQKI</sequence>
<feature type="transmembrane region" description="Helical" evidence="8">
    <location>
        <begin position="366"/>
        <end position="387"/>
    </location>
</feature>
<protein>
    <submittedName>
        <fullName evidence="10">Glycosyl transferase family protein</fullName>
    </submittedName>
</protein>
<dbReference type="GO" id="GO:0005886">
    <property type="term" value="C:plasma membrane"/>
    <property type="evidence" value="ECO:0007669"/>
    <property type="project" value="UniProtKB-SubCell"/>
</dbReference>
<evidence type="ECO:0000256" key="1">
    <source>
        <dbReference type="ARBA" id="ARBA00004651"/>
    </source>
</evidence>
<organism evidence="10 11">
    <name type="scientific">Candidatus Berkelbacteria bacterium Licking1014_7</name>
    <dbReference type="NCBI Taxonomy" id="2017147"/>
    <lineage>
        <taxon>Bacteria</taxon>
        <taxon>Candidatus Berkelbacteria</taxon>
    </lineage>
</organism>
<evidence type="ECO:0000259" key="9">
    <source>
        <dbReference type="Pfam" id="PF13231"/>
    </source>
</evidence>
<feature type="transmembrane region" description="Helical" evidence="8">
    <location>
        <begin position="141"/>
        <end position="159"/>
    </location>
</feature>
<keyword evidence="3" id="KW-0328">Glycosyltransferase</keyword>
<name>A0A554LHU2_9BACT</name>
<keyword evidence="6 8" id="KW-1133">Transmembrane helix</keyword>
<comment type="subcellular location">
    <subcellularLocation>
        <location evidence="1">Cell membrane</location>
        <topology evidence="1">Multi-pass membrane protein</topology>
    </subcellularLocation>
</comment>
<dbReference type="Pfam" id="PF13231">
    <property type="entry name" value="PMT_2"/>
    <property type="match status" value="1"/>
</dbReference>
<dbReference type="InterPro" id="IPR038731">
    <property type="entry name" value="RgtA/B/C-like"/>
</dbReference>
<dbReference type="InterPro" id="IPR050297">
    <property type="entry name" value="LipidA_mod_glycosyltrf_83"/>
</dbReference>
<dbReference type="PANTHER" id="PTHR33908">
    <property type="entry name" value="MANNOSYLTRANSFERASE YKCB-RELATED"/>
    <property type="match status" value="1"/>
</dbReference>
<dbReference type="PANTHER" id="PTHR33908:SF11">
    <property type="entry name" value="MEMBRANE PROTEIN"/>
    <property type="match status" value="1"/>
</dbReference>
<feature type="transmembrane region" description="Helical" evidence="8">
    <location>
        <begin position="212"/>
        <end position="228"/>
    </location>
</feature>
<dbReference type="GO" id="GO:0016763">
    <property type="term" value="F:pentosyltransferase activity"/>
    <property type="evidence" value="ECO:0007669"/>
    <property type="project" value="TreeGrafter"/>
</dbReference>
<evidence type="ECO:0000313" key="11">
    <source>
        <dbReference type="Proteomes" id="UP000315689"/>
    </source>
</evidence>
<proteinExistence type="predicted"/>
<evidence type="ECO:0000256" key="3">
    <source>
        <dbReference type="ARBA" id="ARBA00022676"/>
    </source>
</evidence>
<feature type="transmembrane region" description="Helical" evidence="8">
    <location>
        <begin position="333"/>
        <end position="354"/>
    </location>
</feature>
<reference evidence="10 11" key="1">
    <citation type="submission" date="2017-07" db="EMBL/GenBank/DDBJ databases">
        <title>Mechanisms for carbon and nitrogen cycling indicate functional differentiation within the Candidate Phyla Radiation.</title>
        <authorList>
            <person name="Danczak R.E."/>
            <person name="Johnston M.D."/>
            <person name="Kenah C."/>
            <person name="Slattery M."/>
            <person name="Wrighton K.C."/>
            <person name="Wilkins M.J."/>
        </authorList>
    </citation>
    <scope>NUCLEOTIDE SEQUENCE [LARGE SCALE GENOMIC DNA]</scope>
    <source>
        <strain evidence="10">Licking1014_7</strain>
    </source>
</reference>
<evidence type="ECO:0000256" key="5">
    <source>
        <dbReference type="ARBA" id="ARBA00022692"/>
    </source>
</evidence>
<keyword evidence="2" id="KW-1003">Cell membrane</keyword>
<keyword evidence="7 8" id="KW-0472">Membrane</keyword>
<evidence type="ECO:0000256" key="7">
    <source>
        <dbReference type="ARBA" id="ARBA00023136"/>
    </source>
</evidence>
<evidence type="ECO:0000256" key="2">
    <source>
        <dbReference type="ARBA" id="ARBA00022475"/>
    </source>
</evidence>
<gene>
    <name evidence="10" type="ORF">CEN89_702</name>
</gene>
<evidence type="ECO:0000313" key="10">
    <source>
        <dbReference type="EMBL" id="TSC92420.1"/>
    </source>
</evidence>
<evidence type="ECO:0000256" key="6">
    <source>
        <dbReference type="ARBA" id="ARBA00022989"/>
    </source>
</evidence>
<dbReference type="AlphaFoldDB" id="A0A554LHU2"/>
<feature type="transmembrane region" description="Helical" evidence="8">
    <location>
        <begin position="165"/>
        <end position="183"/>
    </location>
</feature>
<dbReference type="Proteomes" id="UP000315689">
    <property type="component" value="Unassembled WGS sequence"/>
</dbReference>
<comment type="caution">
    <text evidence="10">The sequence shown here is derived from an EMBL/GenBank/DDBJ whole genome shotgun (WGS) entry which is preliminary data.</text>
</comment>
<accession>A0A554LHU2</accession>
<feature type="domain" description="Glycosyltransferase RgtA/B/C/D-like" evidence="9">
    <location>
        <begin position="115"/>
        <end position="251"/>
    </location>
</feature>
<keyword evidence="5 8" id="KW-0812">Transmembrane</keyword>
<keyword evidence="4 10" id="KW-0808">Transferase</keyword>
<evidence type="ECO:0000256" key="8">
    <source>
        <dbReference type="SAM" id="Phobius"/>
    </source>
</evidence>
<dbReference type="EMBL" id="VMGK01000028">
    <property type="protein sequence ID" value="TSC92420.1"/>
    <property type="molecule type" value="Genomic_DNA"/>
</dbReference>
<evidence type="ECO:0000256" key="4">
    <source>
        <dbReference type="ARBA" id="ARBA00022679"/>
    </source>
</evidence>
<feature type="transmembrane region" description="Helical" evidence="8">
    <location>
        <begin position="112"/>
        <end position="134"/>
    </location>
</feature>
<feature type="transmembrane region" description="Helical" evidence="8">
    <location>
        <begin position="299"/>
        <end position="321"/>
    </location>
</feature>